<accession>A0A9E8NEL5</accession>
<sequence length="82" mass="9495">MAHTTMTIEMEDDEHPARLEEFIHHNLGLPPKSFTTRKQLSEEEALRLLERVAGSWEGNETGDELNAMIRNARIDNHRDVEL</sequence>
<proteinExistence type="predicted"/>
<dbReference type="Proteomes" id="UP001164653">
    <property type="component" value="Chromosome"/>
</dbReference>
<dbReference type="RefSeq" id="WP_244823017.1">
    <property type="nucleotide sequence ID" value="NZ_CP112998.1"/>
</dbReference>
<gene>
    <name evidence="1" type="ORF">ON006_15505</name>
</gene>
<organism evidence="1 2">
    <name type="scientific">Dyadobacter pollutisoli</name>
    <dbReference type="NCBI Taxonomy" id="2910158"/>
    <lineage>
        <taxon>Bacteria</taxon>
        <taxon>Pseudomonadati</taxon>
        <taxon>Bacteroidota</taxon>
        <taxon>Cytophagia</taxon>
        <taxon>Cytophagales</taxon>
        <taxon>Spirosomataceae</taxon>
        <taxon>Dyadobacter</taxon>
    </lineage>
</organism>
<name>A0A9E8NEL5_9BACT</name>
<reference evidence="1" key="1">
    <citation type="submission" date="2022-11" db="EMBL/GenBank/DDBJ databases">
        <title>Dyadobacter pollutisoli sp. nov., isolated from plastic dumped soil.</title>
        <authorList>
            <person name="Kim J.M."/>
            <person name="Kim K.R."/>
            <person name="Lee J.K."/>
            <person name="Hao L."/>
            <person name="Jeon C.O."/>
        </authorList>
    </citation>
    <scope>NUCLEOTIDE SEQUENCE</scope>
    <source>
        <strain evidence="1">U1</strain>
    </source>
</reference>
<protein>
    <submittedName>
        <fullName evidence="1">Uncharacterized protein</fullName>
    </submittedName>
</protein>
<dbReference type="EMBL" id="CP112998">
    <property type="protein sequence ID" value="WAC15340.1"/>
    <property type="molecule type" value="Genomic_DNA"/>
</dbReference>
<dbReference type="KEGG" id="dpf:ON006_15505"/>
<evidence type="ECO:0000313" key="1">
    <source>
        <dbReference type="EMBL" id="WAC15340.1"/>
    </source>
</evidence>
<dbReference type="AlphaFoldDB" id="A0A9E8NEL5"/>
<keyword evidence="2" id="KW-1185">Reference proteome</keyword>
<evidence type="ECO:0000313" key="2">
    <source>
        <dbReference type="Proteomes" id="UP001164653"/>
    </source>
</evidence>